<organism evidence="1 2">
    <name type="scientific">Diversispora eburnea</name>
    <dbReference type="NCBI Taxonomy" id="1213867"/>
    <lineage>
        <taxon>Eukaryota</taxon>
        <taxon>Fungi</taxon>
        <taxon>Fungi incertae sedis</taxon>
        <taxon>Mucoromycota</taxon>
        <taxon>Glomeromycotina</taxon>
        <taxon>Glomeromycetes</taxon>
        <taxon>Diversisporales</taxon>
        <taxon>Diversisporaceae</taxon>
        <taxon>Diversispora</taxon>
    </lineage>
</organism>
<proteinExistence type="predicted"/>
<dbReference type="OrthoDB" id="2324281at2759"/>
<dbReference type="InterPro" id="IPR032675">
    <property type="entry name" value="LRR_dom_sf"/>
</dbReference>
<reference evidence="1" key="1">
    <citation type="submission" date="2021-06" db="EMBL/GenBank/DDBJ databases">
        <authorList>
            <person name="Kallberg Y."/>
            <person name="Tangrot J."/>
            <person name="Rosling A."/>
        </authorList>
    </citation>
    <scope>NUCLEOTIDE SEQUENCE</scope>
    <source>
        <strain evidence="1">AZ414A</strain>
    </source>
</reference>
<gene>
    <name evidence="1" type="ORF">DEBURN_LOCUS4531</name>
</gene>
<dbReference type="Proteomes" id="UP000789706">
    <property type="component" value="Unassembled WGS sequence"/>
</dbReference>
<comment type="caution">
    <text evidence="1">The sequence shown here is derived from an EMBL/GenBank/DDBJ whole genome shotgun (WGS) entry which is preliminary data.</text>
</comment>
<dbReference type="AlphaFoldDB" id="A0A9N8ZK01"/>
<dbReference type="Gene3D" id="3.80.10.10">
    <property type="entry name" value="Ribonuclease Inhibitor"/>
    <property type="match status" value="1"/>
</dbReference>
<dbReference type="EMBL" id="CAJVPK010000349">
    <property type="protein sequence ID" value="CAG8498141.1"/>
    <property type="molecule type" value="Genomic_DNA"/>
</dbReference>
<protein>
    <submittedName>
        <fullName evidence="1">10674_t:CDS:1</fullName>
    </submittedName>
</protein>
<evidence type="ECO:0000313" key="1">
    <source>
        <dbReference type="EMBL" id="CAG8498141.1"/>
    </source>
</evidence>
<accession>A0A9N8ZK01</accession>
<name>A0A9N8ZK01_9GLOM</name>
<keyword evidence="2" id="KW-1185">Reference proteome</keyword>
<sequence length="511" mass="59722">MATKISTELLIMILNNVQSTQDLYSSFLVNRFWCKVTVPILWELPLGQECCTDDKKLRKKALCIRTYISCMNTHTRTLLTQNGLDLSSSPPQTTFDYPSFTHKFIVNNLVNFISKYLPQIIDPDQDNCNIGDETYEEIVINKSRILFSEICKLIIDHCTYLDSFEMTGAKCFSRNFLDYGDLIGSIFKLSGASKVFKKLESFTSTIENNEQIYPLYESLKLICDNILNMDLKLDLYFQVQLLAELISAQKRLENLSIGAKYYQDYNSIFRAIISQKETLKCLRLNFLIFHHFERKSSPIGRFTSLQELYIEDCHGLHKWNCLSLAAAFTQLSSFHFIYTYKGYPQKFIVKILETANENLRNIRLSLYDTIPFDIFSAILNYCTNITELTLLNLSSEQVIAIFNNNFNELRNFSFDCGMERIDADKLLCQMAKNVPESLETIEIRMNYYNPWIFSADDLRKFFEGWCRKGREGNKKIIVKRSEQLRRSRFKLSDEHFKVIKEYGLKSLYLMN</sequence>
<dbReference type="SUPFAM" id="SSF52047">
    <property type="entry name" value="RNI-like"/>
    <property type="match status" value="1"/>
</dbReference>
<evidence type="ECO:0000313" key="2">
    <source>
        <dbReference type="Proteomes" id="UP000789706"/>
    </source>
</evidence>